<protein>
    <recommendedName>
        <fullName evidence="2">HAUS augmin-like complex subunit 6 N-terminal domain-containing protein</fullName>
    </recommendedName>
</protein>
<feature type="region of interest" description="Disordered" evidence="1">
    <location>
        <begin position="1"/>
        <end position="44"/>
    </location>
</feature>
<dbReference type="EMBL" id="CP031389">
    <property type="protein sequence ID" value="QPH09584.1"/>
    <property type="molecule type" value="Genomic_DNA"/>
</dbReference>
<feature type="region of interest" description="Disordered" evidence="1">
    <location>
        <begin position="358"/>
        <end position="383"/>
    </location>
</feature>
<dbReference type="Pfam" id="PF14661">
    <property type="entry name" value="HAUS6_N"/>
    <property type="match status" value="1"/>
</dbReference>
<evidence type="ECO:0000256" key="1">
    <source>
        <dbReference type="SAM" id="MobiDB-lite"/>
    </source>
</evidence>
<feature type="region of interest" description="Disordered" evidence="1">
    <location>
        <begin position="717"/>
        <end position="739"/>
    </location>
</feature>
<keyword evidence="4" id="KW-1185">Reference proteome</keyword>
<feature type="region of interest" description="Disordered" evidence="1">
    <location>
        <begin position="460"/>
        <end position="642"/>
    </location>
</feature>
<sequence length="739" mass="82656">MATVQPRTRPRVNTAAAAAANSGRKSTTSTTATPNNDNVGASNASAPPLSVFLTNLRLLDLDLLPDWPGITFETFATTGVQGQKRRIRCVEWVLVKLFGLWDPEETSLKLDPFFPPHDQMQSVNLRGALLRALDTLKKNGLLGRDSVIRKTMLDDCKGERLEEVLAYFSTAVLKRAIEDNMNATREHPPIAVNLALENRGYDGDNAELRALNLSYRASLRRFLEQKEETRAMYRDFGDLLSIKERGVVRRMEAVRARDADGGRDTLSDNAREEVRRLVRNNWSGNEKWMETLVRGDPNSQGTGLLGMPFDRVWRRVQQGRLAELEENSGGLLEQLDNRVGLQKDRLARWNTFRESAFGHLPDTDASASPSKKREAGKKPNRGIDFHFSAHLGLQVGANTSKSSLGTTSQGGRKSSKASQGYEHLLTGLKDELACIKSVDSTVLDFLGRTEFRRRRLEEPLGGQSTECGEEVSDVSELEDEPPPCEATTGPPMPVVRANRTKLDSLRRQHPVKPRMPTSEVFNQSSSTQSSLSPPRDEEPPLRKQDFSFLPPTNDFEELEPPPSPTQNMADDILEAMNQASPSPVKRPKQRPTLSLAQRTRLSMAGNRFPFLDEEPDLPLGPLVSRDEAGPTPPSEPDTLKEDCGAMDLVSRTRLSMAGFEQAQRKAQQERRKSLRRSKVQPTTRKEGDYFPKGEEQDGHDREALTQELIMEEDMEAVFKSRPKMRTSPAGSPVREWQGR</sequence>
<evidence type="ECO:0000313" key="4">
    <source>
        <dbReference type="Proteomes" id="UP000594364"/>
    </source>
</evidence>
<reference evidence="3 4" key="1">
    <citation type="journal article" date="2018" name="PLoS Genet.">
        <title>Repeat elements organise 3D genome structure and mediate transcription in the filamentous fungus Epichloe festucae.</title>
        <authorList>
            <person name="Winter D.J."/>
            <person name="Ganley A.R.D."/>
            <person name="Young C.A."/>
            <person name="Liachko I."/>
            <person name="Schardl C.L."/>
            <person name="Dupont P.Y."/>
            <person name="Berry D."/>
            <person name="Ram A."/>
            <person name="Scott B."/>
            <person name="Cox M.P."/>
        </authorList>
    </citation>
    <scope>NUCLEOTIDE SEQUENCE [LARGE SCALE GENOMIC DNA]</scope>
    <source>
        <strain evidence="3 4">Fl1</strain>
    </source>
</reference>
<organism evidence="3 4">
    <name type="scientific">Epichloe festucae (strain Fl1)</name>
    <dbReference type="NCBI Taxonomy" id="877507"/>
    <lineage>
        <taxon>Eukaryota</taxon>
        <taxon>Fungi</taxon>
        <taxon>Dikarya</taxon>
        <taxon>Ascomycota</taxon>
        <taxon>Pezizomycotina</taxon>
        <taxon>Sordariomycetes</taxon>
        <taxon>Hypocreomycetidae</taxon>
        <taxon>Hypocreales</taxon>
        <taxon>Clavicipitaceae</taxon>
        <taxon>Epichloe</taxon>
    </lineage>
</organism>
<feature type="compositionally biased region" description="Low complexity" evidence="1">
    <location>
        <begin position="523"/>
        <end position="532"/>
    </location>
</feature>
<feature type="compositionally biased region" description="Polar residues" evidence="1">
    <location>
        <begin position="23"/>
        <end position="44"/>
    </location>
</feature>
<feature type="compositionally biased region" description="Basic and acidic residues" evidence="1">
    <location>
        <begin position="534"/>
        <end position="545"/>
    </location>
</feature>
<evidence type="ECO:0000259" key="2">
    <source>
        <dbReference type="Pfam" id="PF14661"/>
    </source>
</evidence>
<name>A0A7S9KVK0_EPIFF</name>
<feature type="domain" description="HAUS augmin-like complex subunit 6 N-terminal" evidence="2">
    <location>
        <begin position="52"/>
        <end position="283"/>
    </location>
</feature>
<evidence type="ECO:0000313" key="3">
    <source>
        <dbReference type="EMBL" id="QPH09584.1"/>
    </source>
</evidence>
<dbReference type="Proteomes" id="UP000594364">
    <property type="component" value="Chromosome 5"/>
</dbReference>
<gene>
    <name evidence="3" type="ORF">C2857_000450</name>
</gene>
<dbReference type="OrthoDB" id="5575722at2759"/>
<proteinExistence type="predicted"/>
<dbReference type="AlphaFoldDB" id="A0A7S9KVK0"/>
<feature type="compositionally biased region" description="Polar residues" evidence="1">
    <location>
        <begin position="591"/>
        <end position="600"/>
    </location>
</feature>
<feature type="compositionally biased region" description="Basic and acidic residues" evidence="1">
    <location>
        <begin position="683"/>
        <end position="701"/>
    </location>
</feature>
<feature type="region of interest" description="Disordered" evidence="1">
    <location>
        <begin position="398"/>
        <end position="418"/>
    </location>
</feature>
<dbReference type="InterPro" id="IPR028163">
    <property type="entry name" value="HAUS_6_N"/>
</dbReference>
<feature type="compositionally biased region" description="Basic and acidic residues" evidence="1">
    <location>
        <begin position="371"/>
        <end position="383"/>
    </location>
</feature>
<feature type="compositionally biased region" description="Basic and acidic residues" evidence="1">
    <location>
        <begin position="662"/>
        <end position="671"/>
    </location>
</feature>
<feature type="compositionally biased region" description="Acidic residues" evidence="1">
    <location>
        <begin position="467"/>
        <end position="482"/>
    </location>
</feature>
<feature type="region of interest" description="Disordered" evidence="1">
    <location>
        <begin position="658"/>
        <end position="701"/>
    </location>
</feature>
<accession>A0A7S9KVK0</accession>